<dbReference type="GO" id="GO:0046872">
    <property type="term" value="F:metal ion binding"/>
    <property type="evidence" value="ECO:0007669"/>
    <property type="project" value="UniProtKB-UniRule"/>
</dbReference>
<evidence type="ECO:0000256" key="3">
    <source>
        <dbReference type="ARBA" id="ARBA00022857"/>
    </source>
</evidence>
<dbReference type="InterPro" id="IPR017437">
    <property type="entry name" value="ATP-NAD_kinase_PpnK-typ_C"/>
</dbReference>
<feature type="binding site" evidence="5">
    <location>
        <position position="73"/>
    </location>
    <ligand>
        <name>NAD(+)</name>
        <dbReference type="ChEBI" id="CHEBI:57540"/>
    </ligand>
</feature>
<keyword evidence="4 5" id="KW-0520">NAD</keyword>
<gene>
    <name evidence="5" type="primary">nadK</name>
    <name evidence="6" type="ORF">B9Q08_05440</name>
</gene>
<dbReference type="GO" id="GO:0005524">
    <property type="term" value="F:ATP binding"/>
    <property type="evidence" value="ECO:0007669"/>
    <property type="project" value="UniProtKB-KW"/>
</dbReference>
<dbReference type="InterPro" id="IPR002504">
    <property type="entry name" value="NADK"/>
</dbReference>
<dbReference type="Gene3D" id="2.60.200.30">
    <property type="entry name" value="Probable inorganic polyphosphate/atp-NAD kinase, domain 2"/>
    <property type="match status" value="1"/>
</dbReference>
<organism evidence="6 7">
    <name type="scientific">Candidatus Marsarchaeota G2 archaeon ECH_B_SAG-M15</name>
    <dbReference type="NCBI Taxonomy" id="1978162"/>
    <lineage>
        <taxon>Archaea</taxon>
        <taxon>Candidatus Marsarchaeota</taxon>
        <taxon>Candidatus Marsarchaeota group 2</taxon>
    </lineage>
</organism>
<evidence type="ECO:0000256" key="5">
    <source>
        <dbReference type="HAMAP-Rule" id="MF_00361"/>
    </source>
</evidence>
<feature type="binding site" evidence="5">
    <location>
        <begin position="142"/>
        <end position="143"/>
    </location>
    <ligand>
        <name>NAD(+)</name>
        <dbReference type="ChEBI" id="CHEBI:57540"/>
    </ligand>
</feature>
<evidence type="ECO:0000313" key="6">
    <source>
        <dbReference type="EMBL" id="PSN90090.1"/>
    </source>
</evidence>
<dbReference type="Proteomes" id="UP000240490">
    <property type="component" value="Unassembled WGS sequence"/>
</dbReference>
<feature type="binding site" evidence="5">
    <location>
        <begin position="68"/>
        <end position="69"/>
    </location>
    <ligand>
        <name>NAD(+)</name>
        <dbReference type="ChEBI" id="CHEBI:57540"/>
    </ligand>
</feature>
<keyword evidence="5" id="KW-0067">ATP-binding</keyword>
<keyword evidence="5" id="KW-0547">Nucleotide-binding</keyword>
<evidence type="ECO:0000313" key="7">
    <source>
        <dbReference type="Proteomes" id="UP000240490"/>
    </source>
</evidence>
<dbReference type="GO" id="GO:0003951">
    <property type="term" value="F:NAD+ kinase activity"/>
    <property type="evidence" value="ECO:0007669"/>
    <property type="project" value="UniProtKB-UniRule"/>
</dbReference>
<dbReference type="GO" id="GO:0005737">
    <property type="term" value="C:cytoplasm"/>
    <property type="evidence" value="ECO:0007669"/>
    <property type="project" value="UniProtKB-SubCell"/>
</dbReference>
<feature type="binding site" evidence="5">
    <location>
        <position position="170"/>
    </location>
    <ligand>
        <name>NAD(+)</name>
        <dbReference type="ChEBI" id="CHEBI:57540"/>
    </ligand>
</feature>
<comment type="caution">
    <text evidence="5">Lacks conserved residue(s) required for the propagation of feature annotation.</text>
</comment>
<name>A0A2R6AUP1_9ARCH</name>
<comment type="catalytic activity">
    <reaction evidence="5">
        <text>NAD(+) + ATP = ADP + NADP(+) + H(+)</text>
        <dbReference type="Rhea" id="RHEA:18629"/>
        <dbReference type="ChEBI" id="CHEBI:15378"/>
        <dbReference type="ChEBI" id="CHEBI:30616"/>
        <dbReference type="ChEBI" id="CHEBI:57540"/>
        <dbReference type="ChEBI" id="CHEBI:58349"/>
        <dbReference type="ChEBI" id="CHEBI:456216"/>
        <dbReference type="EC" id="2.7.1.23"/>
    </reaction>
</comment>
<comment type="function">
    <text evidence="5">Involved in the regulation of the intracellular balance of NAD and NADP, and is a key enzyme in the biosynthesis of NADP. Catalyzes specifically the phosphorylation on 2'-hydroxyl of the adenosine moiety of NAD to yield NADP.</text>
</comment>
<dbReference type="EMBL" id="NEXJ01000097">
    <property type="protein sequence ID" value="PSN90090.1"/>
    <property type="molecule type" value="Genomic_DNA"/>
</dbReference>
<keyword evidence="3 5" id="KW-0521">NADP</keyword>
<feature type="binding site" evidence="5">
    <location>
        <position position="153"/>
    </location>
    <ligand>
        <name>NAD(+)</name>
        <dbReference type="ChEBI" id="CHEBI:57540"/>
    </ligand>
</feature>
<dbReference type="PANTHER" id="PTHR20275:SF0">
    <property type="entry name" value="NAD KINASE"/>
    <property type="match status" value="1"/>
</dbReference>
<dbReference type="EC" id="2.7.1.23" evidence="5"/>
<dbReference type="Gene3D" id="3.40.50.10330">
    <property type="entry name" value="Probable inorganic polyphosphate/atp-NAD kinase, domain 1"/>
    <property type="match status" value="1"/>
</dbReference>
<sequence length="285" mass="31315">MNTFALFTKTVVRVGVVSKSSEEAQRAALLFVEKLSRRGVDNLKLIPLANSDATELSSCDTIFTFGGDGTILKTARVFVSSTPLIVGVNYGHLGFLAEVEPPQVDEALNKVLDGSYSFYTINRMVISVVKEGKRFTSPPIMNEVYFAPHLQARMVTLKIDVPDVFVYKGRMDGLLLSTALGSTAYSLSAGGPIVDPDSDVNIVTPMSPINIALRPVVIDRRKSVNIVNVDTEPIALIVDGVKWLDLGVGEYAEVSGFEYPVKLYRTRTDLLKKLFDKRLSWNHSP</sequence>
<evidence type="ECO:0000256" key="2">
    <source>
        <dbReference type="ARBA" id="ARBA00022777"/>
    </source>
</evidence>
<feature type="binding site" evidence="5">
    <location>
        <position position="172"/>
    </location>
    <ligand>
        <name>NAD(+)</name>
        <dbReference type="ChEBI" id="CHEBI:57540"/>
    </ligand>
</feature>
<comment type="cofactor">
    <cofactor evidence="5">
        <name>a divalent metal cation</name>
        <dbReference type="ChEBI" id="CHEBI:60240"/>
    </cofactor>
</comment>
<comment type="similarity">
    <text evidence="5">Belongs to the NAD kinase family.</text>
</comment>
<comment type="caution">
    <text evidence="6">The sequence shown here is derived from an EMBL/GenBank/DDBJ whole genome shotgun (WGS) entry which is preliminary data.</text>
</comment>
<dbReference type="PANTHER" id="PTHR20275">
    <property type="entry name" value="NAD KINASE"/>
    <property type="match status" value="1"/>
</dbReference>
<evidence type="ECO:0000256" key="1">
    <source>
        <dbReference type="ARBA" id="ARBA00022679"/>
    </source>
</evidence>
<keyword evidence="1 5" id="KW-0808">Transferase</keyword>
<reference evidence="6 7" key="1">
    <citation type="submission" date="2017-04" db="EMBL/GenBank/DDBJ databases">
        <title>Novel microbial lineages endemic to geothermal iron-oxide mats fill important gaps in the evolutionary history of Archaea.</title>
        <authorList>
            <person name="Jay Z.J."/>
            <person name="Beam J.P."/>
            <person name="Dlakic M."/>
            <person name="Rusch D.B."/>
            <person name="Kozubal M.A."/>
            <person name="Inskeep W.P."/>
        </authorList>
    </citation>
    <scope>NUCLEOTIDE SEQUENCE [LARGE SCALE GENOMIC DNA]</scope>
    <source>
        <strain evidence="6">ECH_B_SAG-M15</strain>
    </source>
</reference>
<feature type="binding site" evidence="5">
    <location>
        <begin position="183"/>
        <end position="188"/>
    </location>
    <ligand>
        <name>NAD(+)</name>
        <dbReference type="ChEBI" id="CHEBI:57540"/>
    </ligand>
</feature>
<keyword evidence="2 5" id="KW-0418">Kinase</keyword>
<feature type="binding site" evidence="5">
    <location>
        <position position="180"/>
    </location>
    <ligand>
        <name>NAD(+)</name>
        <dbReference type="ChEBI" id="CHEBI:57540"/>
    </ligand>
</feature>
<evidence type="ECO:0000256" key="4">
    <source>
        <dbReference type="ARBA" id="ARBA00023027"/>
    </source>
</evidence>
<dbReference type="Pfam" id="PF20143">
    <property type="entry name" value="NAD_kinase_C"/>
    <property type="match status" value="1"/>
</dbReference>
<keyword evidence="5" id="KW-0963">Cytoplasm</keyword>
<dbReference type="InterPro" id="IPR016064">
    <property type="entry name" value="NAD/diacylglycerol_kinase_sf"/>
</dbReference>
<comment type="subcellular location">
    <subcellularLocation>
        <location evidence="5">Cytoplasm</location>
    </subcellularLocation>
</comment>
<dbReference type="HAMAP" id="MF_00361">
    <property type="entry name" value="NAD_kinase"/>
    <property type="match status" value="1"/>
</dbReference>
<dbReference type="Pfam" id="PF01513">
    <property type="entry name" value="NAD_kinase"/>
    <property type="match status" value="1"/>
</dbReference>
<dbReference type="InterPro" id="IPR017438">
    <property type="entry name" value="ATP-NAD_kinase_N"/>
</dbReference>
<dbReference type="GO" id="GO:0019674">
    <property type="term" value="P:NAD+ metabolic process"/>
    <property type="evidence" value="ECO:0007669"/>
    <property type="project" value="InterPro"/>
</dbReference>
<protein>
    <recommendedName>
        <fullName evidence="5">NAD kinase</fullName>
        <ecNumber evidence="5">2.7.1.23</ecNumber>
    </recommendedName>
    <alternativeName>
        <fullName evidence="5">ATP-dependent NAD kinase</fullName>
    </alternativeName>
</protein>
<dbReference type="GO" id="GO:0006741">
    <property type="term" value="P:NADP+ biosynthetic process"/>
    <property type="evidence" value="ECO:0007669"/>
    <property type="project" value="UniProtKB-UniRule"/>
</dbReference>
<accession>A0A2R6AUP1</accession>
<dbReference type="AlphaFoldDB" id="A0A2R6AUP1"/>
<dbReference type="SUPFAM" id="SSF111331">
    <property type="entry name" value="NAD kinase/diacylglycerol kinase-like"/>
    <property type="match status" value="1"/>
</dbReference>
<feature type="active site" description="Proton acceptor" evidence="5">
    <location>
        <position position="68"/>
    </location>
</feature>
<proteinExistence type="inferred from homology"/>